<evidence type="ECO:0000256" key="7">
    <source>
        <dbReference type="ARBA" id="ARBA00024603"/>
    </source>
</evidence>
<dbReference type="GO" id="GO:0004222">
    <property type="term" value="F:metalloendopeptidase activity"/>
    <property type="evidence" value="ECO:0007669"/>
    <property type="project" value="UniProtKB-EC"/>
</dbReference>
<dbReference type="PANTHER" id="PTHR11804:SF84">
    <property type="entry name" value="SACCHAROLYSIN"/>
    <property type="match status" value="1"/>
</dbReference>
<dbReference type="OrthoDB" id="9773538at2"/>
<dbReference type="CDD" id="cd06456">
    <property type="entry name" value="M3A_DCP"/>
    <property type="match status" value="1"/>
</dbReference>
<evidence type="ECO:0000256" key="6">
    <source>
        <dbReference type="ARBA" id="ARBA00023049"/>
    </source>
</evidence>
<protein>
    <recommendedName>
        <fullName evidence="8">oligopeptidase A</fullName>
        <ecNumber evidence="8">3.4.24.70</ecNumber>
    </recommendedName>
</protein>
<dbReference type="Proteomes" id="UP000288587">
    <property type="component" value="Unassembled WGS sequence"/>
</dbReference>
<dbReference type="Pfam" id="PF01432">
    <property type="entry name" value="Peptidase_M3"/>
    <property type="match status" value="1"/>
</dbReference>
<dbReference type="InterPro" id="IPR045090">
    <property type="entry name" value="Pept_M3A_M3B"/>
</dbReference>
<evidence type="ECO:0000256" key="4">
    <source>
        <dbReference type="ARBA" id="ARBA00022801"/>
    </source>
</evidence>
<evidence type="ECO:0000256" key="8">
    <source>
        <dbReference type="ARBA" id="ARBA00026100"/>
    </source>
</evidence>
<dbReference type="EMBL" id="SACM01000005">
    <property type="protein sequence ID" value="RVT83157.1"/>
    <property type="molecule type" value="Genomic_DNA"/>
</dbReference>
<dbReference type="Gene3D" id="3.40.390.10">
    <property type="entry name" value="Collagenase (Catalytic Domain)"/>
    <property type="match status" value="1"/>
</dbReference>
<evidence type="ECO:0000313" key="13">
    <source>
        <dbReference type="Proteomes" id="UP000288587"/>
    </source>
</evidence>
<comment type="similarity">
    <text evidence="1 9">Belongs to the peptidase M3 family.</text>
</comment>
<dbReference type="FunFam" id="3.40.390.10:FF:000009">
    <property type="entry name" value="Oligopeptidase A"/>
    <property type="match status" value="1"/>
</dbReference>
<comment type="cofactor">
    <cofactor evidence="9">
        <name>Zn(2+)</name>
        <dbReference type="ChEBI" id="CHEBI:29105"/>
    </cofactor>
    <text evidence="9">Binds 1 zinc ion.</text>
</comment>
<dbReference type="InterPro" id="IPR034005">
    <property type="entry name" value="M3A_DCP"/>
</dbReference>
<dbReference type="PANTHER" id="PTHR11804">
    <property type="entry name" value="PROTEASE M3 THIMET OLIGOPEPTIDASE-RELATED"/>
    <property type="match status" value="1"/>
</dbReference>
<sequence length="674" mass="73841">MSPMSNPLLSSAHLPDFAAIRPEHIQPAITELLAQAQAAQEKVTDPDFPADLHAMERELDVATDALGLAWGAIGHLNAVADTPALREAYNAMLPAVSEFFSGLGSDERLYAKYKAAPIPHDPAEQRALKLALQGFVLGGAELQGEAKERFAAIQTRSAELTQAYSEHVMDATDRFALFVPPERLAGVPEDVVAHAKALAEAEGQPGQCKLTLHFPSYGPVMQYAHDRALREQLYRAYATRASELGDPALDNTALMHEIVALRHEEAALLGHPHFASVSLVPKMADSAEQVLAFLRDLATKARPFAENDLAAVRAHALTLGLHDLQAWDLSYVSESLKAAQYSYSEQEVRQYLTLPQVLDGLFALLKDMFGLTLTPVEASQASVWHDSVRLYALHRDGHLVGHVYLDLIARPGKRPGAWMDDVRGRWKRPDTGHVQSPVAHLVCNFAPGADGQPSLLTHDDVTTLFHEWGHGLHHLLTQVTVGGVSGIDGVEWDAVELPSQFMENLAWEWPVLARLTKHVSTGEPLPRALFDKMLAAKNFQAGLQTLRQVEFALFDMRLHAEGPQDPLALMQAVRDEVSVLPPPAFNRMPHSFSHIYAGGYAAGYYSYKWAEVLSADCWAAFEEEGTANPATGARFVAEILARGGSRPAMDNFKAFRGREPSIDALLRHQGMALA</sequence>
<dbReference type="SUPFAM" id="SSF55486">
    <property type="entry name" value="Metalloproteases ('zincins'), catalytic domain"/>
    <property type="match status" value="1"/>
</dbReference>
<dbReference type="InterPro" id="IPR024077">
    <property type="entry name" value="Neurolysin/TOP_dom2"/>
</dbReference>
<dbReference type="InterPro" id="IPR001567">
    <property type="entry name" value="Pept_M3A_M3B_dom"/>
</dbReference>
<keyword evidence="13" id="KW-1185">Reference proteome</keyword>
<dbReference type="InterPro" id="IPR024079">
    <property type="entry name" value="MetalloPept_cat_dom_sf"/>
</dbReference>
<evidence type="ECO:0000259" key="11">
    <source>
        <dbReference type="Pfam" id="PF19310"/>
    </source>
</evidence>
<dbReference type="EC" id="3.4.24.70" evidence="8"/>
<dbReference type="Pfam" id="PF19310">
    <property type="entry name" value="TOP_N"/>
    <property type="match status" value="1"/>
</dbReference>
<dbReference type="GO" id="GO:0005829">
    <property type="term" value="C:cytosol"/>
    <property type="evidence" value="ECO:0007669"/>
    <property type="project" value="UniProtKB-ARBA"/>
</dbReference>
<dbReference type="Gene3D" id="1.10.1370.40">
    <property type="match status" value="1"/>
</dbReference>
<gene>
    <name evidence="12" type="ORF">EOD73_16170</name>
</gene>
<comment type="catalytic activity">
    <reaction evidence="7">
        <text>Hydrolysis of oligopeptides, with broad specificity. Gly or Ala commonly occur as P1 or P1' residues, but more distant residues are also important, as is shown by the fact that Z-Gly-Pro-Gly-|-Gly-Pro-Ala is cleaved, but not Z-(Gly)(5).</text>
        <dbReference type="EC" id="3.4.24.70"/>
    </reaction>
</comment>
<dbReference type="GO" id="GO:0046872">
    <property type="term" value="F:metal ion binding"/>
    <property type="evidence" value="ECO:0007669"/>
    <property type="project" value="UniProtKB-UniRule"/>
</dbReference>
<comment type="caution">
    <text evidence="12">The sequence shown here is derived from an EMBL/GenBank/DDBJ whole genome shotgun (WGS) entry which is preliminary data.</text>
</comment>
<proteinExistence type="inferred from homology"/>
<evidence type="ECO:0000256" key="5">
    <source>
        <dbReference type="ARBA" id="ARBA00022833"/>
    </source>
</evidence>
<evidence type="ECO:0000313" key="12">
    <source>
        <dbReference type="EMBL" id="RVT83157.1"/>
    </source>
</evidence>
<feature type="domain" description="Peptidase M3A/M3B catalytic" evidence="10">
    <location>
        <begin position="220"/>
        <end position="670"/>
    </location>
</feature>
<feature type="domain" description="Oligopeptidase A N-terminal" evidence="11">
    <location>
        <begin position="52"/>
        <end position="147"/>
    </location>
</feature>
<dbReference type="GO" id="GO:0006518">
    <property type="term" value="P:peptide metabolic process"/>
    <property type="evidence" value="ECO:0007669"/>
    <property type="project" value="TreeGrafter"/>
</dbReference>
<evidence type="ECO:0000256" key="9">
    <source>
        <dbReference type="RuleBase" id="RU003435"/>
    </source>
</evidence>
<reference evidence="12 13" key="1">
    <citation type="submission" date="2019-01" db="EMBL/GenBank/DDBJ databases">
        <authorList>
            <person name="Chen W.-M."/>
        </authorList>
    </citation>
    <scope>NUCLEOTIDE SEQUENCE [LARGE SCALE GENOMIC DNA]</scope>
    <source>
        <strain evidence="12 13">CCP-18</strain>
    </source>
</reference>
<dbReference type="GO" id="GO:0006508">
    <property type="term" value="P:proteolysis"/>
    <property type="evidence" value="ECO:0007669"/>
    <property type="project" value="UniProtKB-KW"/>
</dbReference>
<evidence type="ECO:0000256" key="1">
    <source>
        <dbReference type="ARBA" id="ARBA00006040"/>
    </source>
</evidence>
<evidence type="ECO:0000256" key="3">
    <source>
        <dbReference type="ARBA" id="ARBA00022723"/>
    </source>
</evidence>
<keyword evidence="6 9" id="KW-0482">Metalloprotease</keyword>
<name>A0A437LCK8_9BURK</name>
<evidence type="ECO:0000259" key="10">
    <source>
        <dbReference type="Pfam" id="PF01432"/>
    </source>
</evidence>
<evidence type="ECO:0000256" key="2">
    <source>
        <dbReference type="ARBA" id="ARBA00022670"/>
    </source>
</evidence>
<dbReference type="Gene3D" id="1.10.1370.10">
    <property type="entry name" value="Neurolysin, domain 3"/>
    <property type="match status" value="1"/>
</dbReference>
<keyword evidence="3 9" id="KW-0479">Metal-binding</keyword>
<dbReference type="AlphaFoldDB" id="A0A437LCK8"/>
<keyword evidence="2 9" id="KW-0645">Protease</keyword>
<dbReference type="InterPro" id="IPR045666">
    <property type="entry name" value="OpdA_N"/>
</dbReference>
<accession>A0A437LCK8</accession>
<keyword evidence="4 9" id="KW-0378">Hydrolase</keyword>
<organism evidence="12 13">
    <name type="scientific">Inhella crocodyli</name>
    <dbReference type="NCBI Taxonomy" id="2499851"/>
    <lineage>
        <taxon>Bacteria</taxon>
        <taxon>Pseudomonadati</taxon>
        <taxon>Pseudomonadota</taxon>
        <taxon>Betaproteobacteria</taxon>
        <taxon>Burkholderiales</taxon>
        <taxon>Sphaerotilaceae</taxon>
        <taxon>Inhella</taxon>
    </lineage>
</organism>
<keyword evidence="5 9" id="KW-0862">Zinc</keyword>